<sequence length="173" mass="19764">MVNLYSAAMMESNADSFNEQPVFAAELFPHRSLGRRGFRVLLILSGAVCFLYGMFFIATGAWPIGFFFGLDFALLYGAFWLNYRSGRAREEITVSRTDVSVRKFAPSGRMVEHHFNPFWTRFLVRRHQEIGILSMQIFGEGRRTDIGSFLNPDDRESFAKAFKGALATVKQRI</sequence>
<feature type="transmembrane region" description="Helical" evidence="1">
    <location>
        <begin position="64"/>
        <end position="83"/>
    </location>
</feature>
<keyword evidence="1" id="KW-1133">Transmembrane helix</keyword>
<keyword evidence="1" id="KW-0472">Membrane</keyword>
<accession>A0A7W9ZSY2</accession>
<gene>
    <name evidence="2" type="ORF">GGE66_003224</name>
</gene>
<evidence type="ECO:0000313" key="2">
    <source>
        <dbReference type="EMBL" id="MBB6222245.1"/>
    </source>
</evidence>
<dbReference type="InterPro" id="IPR016990">
    <property type="entry name" value="UCP032162_TM"/>
</dbReference>
<feature type="transmembrane region" description="Helical" evidence="1">
    <location>
        <begin position="40"/>
        <end position="58"/>
    </location>
</feature>
<reference evidence="2 3" key="1">
    <citation type="submission" date="2020-08" db="EMBL/GenBank/DDBJ databases">
        <title>Genomic Encyclopedia of Type Strains, Phase IV (KMG-V): Genome sequencing to study the core and pangenomes of soil and plant-associated prokaryotes.</title>
        <authorList>
            <person name="Whitman W."/>
        </authorList>
    </citation>
    <scope>NUCLEOTIDE SEQUENCE [LARGE SCALE GENOMIC DNA]</scope>
    <source>
        <strain evidence="2 3">SEMIA 4011</strain>
    </source>
</reference>
<keyword evidence="1" id="KW-0812">Transmembrane</keyword>
<dbReference type="InterPro" id="IPR019253">
    <property type="entry name" value="DUF2244_TM"/>
</dbReference>
<comment type="caution">
    <text evidence="2">The sequence shown here is derived from an EMBL/GenBank/DDBJ whole genome shotgun (WGS) entry which is preliminary data.</text>
</comment>
<dbReference type="EMBL" id="JACIIJ010000006">
    <property type="protein sequence ID" value="MBB6222245.1"/>
    <property type="molecule type" value="Genomic_DNA"/>
</dbReference>
<evidence type="ECO:0000256" key="1">
    <source>
        <dbReference type="SAM" id="Phobius"/>
    </source>
</evidence>
<proteinExistence type="predicted"/>
<name>A0A7W9ZSY2_RHILE</name>
<evidence type="ECO:0000313" key="3">
    <source>
        <dbReference type="Proteomes" id="UP000517187"/>
    </source>
</evidence>
<dbReference type="Pfam" id="PF10003">
    <property type="entry name" value="DUF2244"/>
    <property type="match status" value="1"/>
</dbReference>
<dbReference type="Proteomes" id="UP000517187">
    <property type="component" value="Unassembled WGS sequence"/>
</dbReference>
<dbReference type="AlphaFoldDB" id="A0A7W9ZSY2"/>
<protein>
    <submittedName>
        <fullName evidence="2">Putative membrane protein</fullName>
    </submittedName>
</protein>
<dbReference type="PIRSF" id="PIRSF032162">
    <property type="entry name" value="UCP032162_imp"/>
    <property type="match status" value="1"/>
</dbReference>
<organism evidence="2 3">
    <name type="scientific">Rhizobium leguminosarum</name>
    <dbReference type="NCBI Taxonomy" id="384"/>
    <lineage>
        <taxon>Bacteria</taxon>
        <taxon>Pseudomonadati</taxon>
        <taxon>Pseudomonadota</taxon>
        <taxon>Alphaproteobacteria</taxon>
        <taxon>Hyphomicrobiales</taxon>
        <taxon>Rhizobiaceae</taxon>
        <taxon>Rhizobium/Agrobacterium group</taxon>
        <taxon>Rhizobium</taxon>
    </lineage>
</organism>